<keyword evidence="4" id="KW-1185">Reference proteome</keyword>
<dbReference type="InParanoid" id="A0A3N4KGY4"/>
<evidence type="ECO:0000259" key="2">
    <source>
        <dbReference type="Pfam" id="PF13460"/>
    </source>
</evidence>
<dbReference type="AlphaFoldDB" id="A0A3N4KGY4"/>
<dbReference type="PANTHER" id="PTHR15020:SF50">
    <property type="entry name" value="UPF0659 PROTEIN YMR090W"/>
    <property type="match status" value="1"/>
</dbReference>
<dbReference type="OrthoDB" id="63935at2759"/>
<dbReference type="Pfam" id="PF13460">
    <property type="entry name" value="NAD_binding_10"/>
    <property type="match status" value="1"/>
</dbReference>
<dbReference type="InterPro" id="IPR016040">
    <property type="entry name" value="NAD(P)-bd_dom"/>
</dbReference>
<evidence type="ECO:0000313" key="3">
    <source>
        <dbReference type="EMBL" id="RPB09816.1"/>
    </source>
</evidence>
<reference evidence="3 4" key="1">
    <citation type="journal article" date="2018" name="Nat. Ecol. Evol.">
        <title>Pezizomycetes genomes reveal the molecular basis of ectomycorrhizal truffle lifestyle.</title>
        <authorList>
            <person name="Murat C."/>
            <person name="Payen T."/>
            <person name="Noel B."/>
            <person name="Kuo A."/>
            <person name="Morin E."/>
            <person name="Chen J."/>
            <person name="Kohler A."/>
            <person name="Krizsan K."/>
            <person name="Balestrini R."/>
            <person name="Da Silva C."/>
            <person name="Montanini B."/>
            <person name="Hainaut M."/>
            <person name="Levati E."/>
            <person name="Barry K.W."/>
            <person name="Belfiori B."/>
            <person name="Cichocki N."/>
            <person name="Clum A."/>
            <person name="Dockter R.B."/>
            <person name="Fauchery L."/>
            <person name="Guy J."/>
            <person name="Iotti M."/>
            <person name="Le Tacon F."/>
            <person name="Lindquist E.A."/>
            <person name="Lipzen A."/>
            <person name="Malagnac F."/>
            <person name="Mello A."/>
            <person name="Molinier V."/>
            <person name="Miyauchi S."/>
            <person name="Poulain J."/>
            <person name="Riccioni C."/>
            <person name="Rubini A."/>
            <person name="Sitrit Y."/>
            <person name="Splivallo R."/>
            <person name="Traeger S."/>
            <person name="Wang M."/>
            <person name="Zifcakova L."/>
            <person name="Wipf D."/>
            <person name="Zambonelli A."/>
            <person name="Paolocci F."/>
            <person name="Nowrousian M."/>
            <person name="Ottonello S."/>
            <person name="Baldrian P."/>
            <person name="Spatafora J.W."/>
            <person name="Henrissat B."/>
            <person name="Nagy L.G."/>
            <person name="Aury J.M."/>
            <person name="Wincker P."/>
            <person name="Grigoriev I.V."/>
            <person name="Bonfante P."/>
            <person name="Martin F.M."/>
        </authorList>
    </citation>
    <scope>NUCLEOTIDE SEQUENCE [LARGE SCALE GENOMIC DNA]</scope>
    <source>
        <strain evidence="3 4">CCBAS932</strain>
    </source>
</reference>
<organism evidence="3 4">
    <name type="scientific">Morchella conica CCBAS932</name>
    <dbReference type="NCBI Taxonomy" id="1392247"/>
    <lineage>
        <taxon>Eukaryota</taxon>
        <taxon>Fungi</taxon>
        <taxon>Dikarya</taxon>
        <taxon>Ascomycota</taxon>
        <taxon>Pezizomycotina</taxon>
        <taxon>Pezizomycetes</taxon>
        <taxon>Pezizales</taxon>
        <taxon>Morchellaceae</taxon>
        <taxon>Morchella</taxon>
    </lineage>
</organism>
<evidence type="ECO:0000313" key="4">
    <source>
        <dbReference type="Proteomes" id="UP000277580"/>
    </source>
</evidence>
<dbReference type="SUPFAM" id="SSF51735">
    <property type="entry name" value="NAD(P)-binding Rossmann-fold domains"/>
    <property type="match status" value="1"/>
</dbReference>
<dbReference type="Gene3D" id="3.40.50.720">
    <property type="entry name" value="NAD(P)-binding Rossmann-like Domain"/>
    <property type="match status" value="1"/>
</dbReference>
<dbReference type="EMBL" id="ML119148">
    <property type="protein sequence ID" value="RPB09816.1"/>
    <property type="molecule type" value="Genomic_DNA"/>
</dbReference>
<feature type="domain" description="NAD(P)-binding" evidence="2">
    <location>
        <begin position="8"/>
        <end position="231"/>
    </location>
</feature>
<accession>A0A3N4KGY4</accession>
<protein>
    <recommendedName>
        <fullName evidence="2">NAD(P)-binding domain-containing protein</fullName>
    </recommendedName>
</protein>
<dbReference type="STRING" id="1392247.A0A3N4KGY4"/>
<name>A0A3N4KGY4_9PEZI</name>
<sequence length="250" mass="27183">MVKCVLLGATRGCGLETLLNLVDMGHSCYVLARNEAAFSKTLEARSAKTDLITVVQGDAFSEQDVERLFTTAGDGVGFVLFSLGGRPSFKNPLSPKLEPPQICSRTINVFLPVFIRVYPDPSTQPRLVVISSSGIGPKGHRELPFAMKPMYSWLLKEPHADKEDMERLVNSYAGIQHVDFNPTPGEVKLGNVVIVRPSFLVDGPVKGKVRAGESLEGAWTVQRSDVGRFIAVECGPGVDTWKNKGIVVSN</sequence>
<comment type="similarity">
    <text evidence="1">Belongs to the avfA family.</text>
</comment>
<gene>
    <name evidence="3" type="ORF">P167DRAFT_526614</name>
</gene>
<proteinExistence type="inferred from homology"/>
<dbReference type="InterPro" id="IPR036291">
    <property type="entry name" value="NAD(P)-bd_dom_sf"/>
</dbReference>
<dbReference type="Proteomes" id="UP000277580">
    <property type="component" value="Unassembled WGS sequence"/>
</dbReference>
<evidence type="ECO:0000256" key="1">
    <source>
        <dbReference type="ARBA" id="ARBA00038376"/>
    </source>
</evidence>
<dbReference type="PANTHER" id="PTHR15020">
    <property type="entry name" value="FLAVIN REDUCTASE-RELATED"/>
    <property type="match status" value="1"/>
</dbReference>